<name>A0A0G9MMQ6_9SPHN</name>
<evidence type="ECO:0000313" key="1">
    <source>
        <dbReference type="EMBL" id="KLE31977.1"/>
    </source>
</evidence>
<dbReference type="Proteomes" id="UP000053070">
    <property type="component" value="Unassembled WGS sequence"/>
</dbReference>
<dbReference type="AlphaFoldDB" id="A0A0G9MMQ6"/>
<proteinExistence type="predicted"/>
<sequence>MATKPDHDLTSRLLLEAACLMEDTTPLLIRIWPDDADSQNKRIDHLCEVTEALSAFAAAARANHIARSRSSHEDS</sequence>
<organism evidence="1 2">
    <name type="scientific">Aurantiacibacter gangjinensis</name>
    <dbReference type="NCBI Taxonomy" id="502682"/>
    <lineage>
        <taxon>Bacteria</taxon>
        <taxon>Pseudomonadati</taxon>
        <taxon>Pseudomonadota</taxon>
        <taxon>Alphaproteobacteria</taxon>
        <taxon>Sphingomonadales</taxon>
        <taxon>Erythrobacteraceae</taxon>
        <taxon>Aurantiacibacter</taxon>
    </lineage>
</organism>
<keyword evidence="2" id="KW-1185">Reference proteome</keyword>
<dbReference type="PATRIC" id="fig|502682.8.peg.2261"/>
<accession>A0A0G9MMQ6</accession>
<dbReference type="EMBL" id="LBHC01000002">
    <property type="protein sequence ID" value="KLE31977.1"/>
    <property type="molecule type" value="Genomic_DNA"/>
</dbReference>
<gene>
    <name evidence="1" type="ORF">AAW01_11115</name>
</gene>
<comment type="caution">
    <text evidence="1">The sequence shown here is derived from an EMBL/GenBank/DDBJ whole genome shotgun (WGS) entry which is preliminary data.</text>
</comment>
<reference evidence="1 2" key="1">
    <citation type="submission" date="2015-04" db="EMBL/GenBank/DDBJ databases">
        <title>The draft genome sequence of Erythrobacr gangjinensis K7-2.</title>
        <authorList>
            <person name="Zhuang L."/>
            <person name="Liu Y."/>
            <person name="Shao Z."/>
        </authorList>
    </citation>
    <scope>NUCLEOTIDE SEQUENCE [LARGE SCALE GENOMIC DNA]</scope>
    <source>
        <strain evidence="1 2">K7-2</strain>
    </source>
</reference>
<evidence type="ECO:0000313" key="2">
    <source>
        <dbReference type="Proteomes" id="UP000053070"/>
    </source>
</evidence>
<protein>
    <submittedName>
        <fullName evidence="1">Uncharacterized protein</fullName>
    </submittedName>
</protein>